<evidence type="ECO:0000256" key="4">
    <source>
        <dbReference type="ARBA" id="ARBA00023239"/>
    </source>
</evidence>
<reference evidence="6 7" key="1">
    <citation type="submission" date="2018-06" db="EMBL/GenBank/DDBJ databases">
        <title>Genomic Encyclopedia of Type Strains, Phase IV (KMG-IV): sequencing the most valuable type-strain genomes for metagenomic binning, comparative biology and taxonomic classification.</title>
        <authorList>
            <person name="Goeker M."/>
        </authorList>
    </citation>
    <scope>NUCLEOTIDE SEQUENCE [LARGE SCALE GENOMIC DNA]</scope>
    <source>
        <strain evidence="6 7">DSM 18048</strain>
    </source>
</reference>
<comment type="pathway">
    <text evidence="1">Carbohydrate acid metabolism.</text>
</comment>
<evidence type="ECO:0000256" key="1">
    <source>
        <dbReference type="ARBA" id="ARBA00004761"/>
    </source>
</evidence>
<dbReference type="EMBL" id="QJSX01000001">
    <property type="protein sequence ID" value="PYE56334.1"/>
    <property type="molecule type" value="Genomic_DNA"/>
</dbReference>
<dbReference type="OrthoDB" id="9802667at2"/>
<dbReference type="Gene3D" id="3.20.20.70">
    <property type="entry name" value="Aldolase class I"/>
    <property type="match status" value="1"/>
</dbReference>
<comment type="subunit">
    <text evidence="3">Homotrimer.</text>
</comment>
<dbReference type="RefSeq" id="WP_110884838.1">
    <property type="nucleotide sequence ID" value="NZ_QJSX01000001.1"/>
</dbReference>
<protein>
    <submittedName>
        <fullName evidence="6">2-dehydro-3-deoxyphosphogluconate aldolase/(4S)-4-hydroxy-2-oxoglutarate aldolase</fullName>
    </submittedName>
</protein>
<comment type="similarity">
    <text evidence="2">Belongs to the KHG/KDPG aldolase family.</text>
</comment>
<dbReference type="SUPFAM" id="SSF51569">
    <property type="entry name" value="Aldolase"/>
    <property type="match status" value="1"/>
</dbReference>
<dbReference type="InterPro" id="IPR031338">
    <property type="entry name" value="KDPG/KHG_AS_2"/>
</dbReference>
<evidence type="ECO:0000256" key="5">
    <source>
        <dbReference type="ARBA" id="ARBA00023277"/>
    </source>
</evidence>
<evidence type="ECO:0000313" key="7">
    <source>
        <dbReference type="Proteomes" id="UP000248326"/>
    </source>
</evidence>
<keyword evidence="4" id="KW-0456">Lyase</keyword>
<evidence type="ECO:0000256" key="3">
    <source>
        <dbReference type="ARBA" id="ARBA00011233"/>
    </source>
</evidence>
<sequence>MTFLADLRRHKLVAILRGVPPEHAPTLAATLHDAGIRLLEVALNDDVGFEALRAVAASKPEDLILGAGTVVTPDLALRAMDVGATFLVTPHVTPDVNTLAAAHGLGMLCGATTPTEMHLAMSSGATAVKLFPAGPLGPAYLKALFGPYPELPVVVVGNVDERNLADFLKAGAIGAGVGGAITNANWADPDFERLAEHARRLVHLAHGALS</sequence>
<dbReference type="AlphaFoldDB" id="A0A318SG24"/>
<dbReference type="GO" id="GO:0016829">
    <property type="term" value="F:lyase activity"/>
    <property type="evidence" value="ECO:0007669"/>
    <property type="project" value="UniProtKB-KW"/>
</dbReference>
<dbReference type="InterPro" id="IPR000887">
    <property type="entry name" value="Aldlse_KDPG_KHG"/>
</dbReference>
<proteinExistence type="inferred from homology"/>
<dbReference type="PROSITE" id="PS00160">
    <property type="entry name" value="ALDOLASE_KDPG_KHG_2"/>
    <property type="match status" value="1"/>
</dbReference>
<dbReference type="Proteomes" id="UP000248326">
    <property type="component" value="Unassembled WGS sequence"/>
</dbReference>
<dbReference type="Pfam" id="PF01081">
    <property type="entry name" value="Aldolase"/>
    <property type="match status" value="1"/>
</dbReference>
<comment type="caution">
    <text evidence="6">The sequence shown here is derived from an EMBL/GenBank/DDBJ whole genome shotgun (WGS) entry which is preliminary data.</text>
</comment>
<keyword evidence="7" id="KW-1185">Reference proteome</keyword>
<accession>A0A318SG24</accession>
<dbReference type="PANTHER" id="PTHR30246">
    <property type="entry name" value="2-KETO-3-DEOXY-6-PHOSPHOGLUCONATE ALDOLASE"/>
    <property type="match status" value="1"/>
</dbReference>
<name>A0A318SG24_9DEIO</name>
<gene>
    <name evidence="6" type="ORF">DES52_101138</name>
</gene>
<organism evidence="6 7">
    <name type="scientific">Deinococcus yavapaiensis KR-236</name>
    <dbReference type="NCBI Taxonomy" id="694435"/>
    <lineage>
        <taxon>Bacteria</taxon>
        <taxon>Thermotogati</taxon>
        <taxon>Deinococcota</taxon>
        <taxon>Deinococci</taxon>
        <taxon>Deinococcales</taxon>
        <taxon>Deinococcaceae</taxon>
        <taxon>Deinococcus</taxon>
    </lineage>
</organism>
<keyword evidence="5" id="KW-0119">Carbohydrate metabolism</keyword>
<dbReference type="CDD" id="cd00452">
    <property type="entry name" value="KDPG_aldolase"/>
    <property type="match status" value="1"/>
</dbReference>
<evidence type="ECO:0000256" key="2">
    <source>
        <dbReference type="ARBA" id="ARBA00006906"/>
    </source>
</evidence>
<dbReference type="InterPro" id="IPR013785">
    <property type="entry name" value="Aldolase_TIM"/>
</dbReference>
<evidence type="ECO:0000313" key="6">
    <source>
        <dbReference type="EMBL" id="PYE56334.1"/>
    </source>
</evidence>
<dbReference type="PANTHER" id="PTHR30246:SF1">
    <property type="entry name" value="2-DEHYDRO-3-DEOXY-6-PHOSPHOGALACTONATE ALDOLASE-RELATED"/>
    <property type="match status" value="1"/>
</dbReference>